<evidence type="ECO:0000313" key="2">
    <source>
        <dbReference type="EMBL" id="CAA7387814.1"/>
    </source>
</evidence>
<dbReference type="PANTHER" id="PTHR21277:SF44">
    <property type="entry name" value="TRANSCRIPTIONAL REGULATOR OF RNA POLII, SAGA, SUBUNIT"/>
    <property type="match status" value="1"/>
</dbReference>
<dbReference type="AlphaFoldDB" id="A0A7I8I7H8"/>
<reference evidence="1" key="1">
    <citation type="submission" date="2019-12" db="EMBL/GenBank/DDBJ databases">
        <authorList>
            <person name="Scholz U."/>
            <person name="Mascher M."/>
            <person name="Fiebig A."/>
        </authorList>
    </citation>
    <scope>NUCLEOTIDE SEQUENCE</scope>
</reference>
<organism evidence="1">
    <name type="scientific">Spirodela intermedia</name>
    <name type="common">Intermediate duckweed</name>
    <dbReference type="NCBI Taxonomy" id="51605"/>
    <lineage>
        <taxon>Eukaryota</taxon>
        <taxon>Viridiplantae</taxon>
        <taxon>Streptophyta</taxon>
        <taxon>Embryophyta</taxon>
        <taxon>Tracheophyta</taxon>
        <taxon>Spermatophyta</taxon>
        <taxon>Magnoliopsida</taxon>
        <taxon>Liliopsida</taxon>
        <taxon>Araceae</taxon>
        <taxon>Lemnoideae</taxon>
        <taxon>Spirodela</taxon>
    </lineage>
</organism>
<evidence type="ECO:0000313" key="1">
    <source>
        <dbReference type="EMBL" id="CAA2613730.1"/>
    </source>
</evidence>
<dbReference type="InterPro" id="IPR024738">
    <property type="entry name" value="Hfi1/Tada1"/>
</dbReference>
<accession>A0A7I8I7H8</accession>
<dbReference type="Proteomes" id="UP000663760">
    <property type="component" value="Chromosome 1"/>
</dbReference>
<dbReference type="GO" id="GO:0000124">
    <property type="term" value="C:SAGA complex"/>
    <property type="evidence" value="ECO:0007669"/>
    <property type="project" value="TreeGrafter"/>
</dbReference>
<dbReference type="GO" id="GO:0006357">
    <property type="term" value="P:regulation of transcription by RNA polymerase II"/>
    <property type="evidence" value="ECO:0007669"/>
    <property type="project" value="TreeGrafter"/>
</dbReference>
<dbReference type="OrthoDB" id="10264870at2759"/>
<dbReference type="EMBL" id="LR746264">
    <property type="protein sequence ID" value="CAA7387814.1"/>
    <property type="molecule type" value="Genomic_DNA"/>
</dbReference>
<sequence>MRPKGHFSRIDTLELQSQILRKLGRPKAEKYFFHLKRFLNFKMSKREFDKLCRVTIGRENVTLHNLFVQSILMNACLAHAPPDRDINSPHSWISKISNGSFGVTLSPSAGKGKPLNNLDRKFKDRLSPLGLHSQVPSGSIQEISGSCDIRFLREQQGGPELISVGSKAPLEFGSVEDGEEVEQVRDSPCVQSRSPIRAPLGISTTAGGFSRKSICKRPTSGFHLPKPYIQDGCQSCSELPDTATLRTRLEHKVELEDLRLSAECANLLNSGLDAFLTRLIKPCVELARARCSNGLTDHANGSLVSERSSLQQKEHEQILNKSLLVSLLDFRIAMESNRQCLGEDWPLQLEKISFRSFGE</sequence>
<protein>
    <submittedName>
        <fullName evidence="1">Uncharacterized protein</fullName>
    </submittedName>
</protein>
<proteinExistence type="predicted"/>
<dbReference type="Pfam" id="PF12767">
    <property type="entry name" value="SAGA-Tad1"/>
    <property type="match status" value="1"/>
</dbReference>
<dbReference type="PANTHER" id="PTHR21277">
    <property type="entry name" value="TRANSCRIPTIONAL ADAPTER 1"/>
    <property type="match status" value="1"/>
</dbReference>
<keyword evidence="3" id="KW-1185">Reference proteome</keyword>
<evidence type="ECO:0000313" key="3">
    <source>
        <dbReference type="Proteomes" id="UP000663760"/>
    </source>
</evidence>
<gene>
    <name evidence="1" type="ORF">SI7747_01000135</name>
    <name evidence="2" type="ORF">SI8410_01000174</name>
</gene>
<dbReference type="GO" id="GO:0003713">
    <property type="term" value="F:transcription coactivator activity"/>
    <property type="evidence" value="ECO:0007669"/>
    <property type="project" value="TreeGrafter"/>
</dbReference>
<name>A0A7I8I7H8_SPIIN</name>
<dbReference type="EMBL" id="LR743588">
    <property type="protein sequence ID" value="CAA2613730.1"/>
    <property type="molecule type" value="Genomic_DNA"/>
</dbReference>